<dbReference type="HOGENOM" id="CLU_1278879_0_0_1"/>
<protein>
    <submittedName>
        <fullName evidence="1 2">Uncharacterized protein</fullName>
    </submittedName>
</protein>
<dbReference type="GeneID" id="20206641"/>
<evidence type="ECO:0000313" key="2">
    <source>
        <dbReference type="EnsemblMetazoa" id="HelroP178146"/>
    </source>
</evidence>
<reference evidence="1 3" key="2">
    <citation type="journal article" date="2013" name="Nature">
        <title>Insights into bilaterian evolution from three spiralian genomes.</title>
        <authorList>
            <person name="Simakov O."/>
            <person name="Marletaz F."/>
            <person name="Cho S.J."/>
            <person name="Edsinger-Gonzales E."/>
            <person name="Havlak P."/>
            <person name="Hellsten U."/>
            <person name="Kuo D.H."/>
            <person name="Larsson T."/>
            <person name="Lv J."/>
            <person name="Arendt D."/>
            <person name="Savage R."/>
            <person name="Osoegawa K."/>
            <person name="de Jong P."/>
            <person name="Grimwood J."/>
            <person name="Chapman J.A."/>
            <person name="Shapiro H."/>
            <person name="Aerts A."/>
            <person name="Otillar R.P."/>
            <person name="Terry A.Y."/>
            <person name="Boore J.L."/>
            <person name="Grigoriev I.V."/>
            <person name="Lindberg D.R."/>
            <person name="Seaver E.C."/>
            <person name="Weisblat D.A."/>
            <person name="Putnam N.H."/>
            <person name="Rokhsar D.S."/>
        </authorList>
    </citation>
    <scope>NUCLEOTIDE SEQUENCE</scope>
</reference>
<reference evidence="3" key="1">
    <citation type="submission" date="2012-12" db="EMBL/GenBank/DDBJ databases">
        <authorList>
            <person name="Hellsten U."/>
            <person name="Grimwood J."/>
            <person name="Chapman J.A."/>
            <person name="Shapiro H."/>
            <person name="Aerts A."/>
            <person name="Otillar R.P."/>
            <person name="Terry A.Y."/>
            <person name="Boore J.L."/>
            <person name="Simakov O."/>
            <person name="Marletaz F."/>
            <person name="Cho S.-J."/>
            <person name="Edsinger-Gonzales E."/>
            <person name="Havlak P."/>
            <person name="Kuo D.-H."/>
            <person name="Larsson T."/>
            <person name="Lv J."/>
            <person name="Arendt D."/>
            <person name="Savage R."/>
            <person name="Osoegawa K."/>
            <person name="de Jong P."/>
            <person name="Lindberg D.R."/>
            <person name="Seaver E.C."/>
            <person name="Weisblat D.A."/>
            <person name="Putnam N.H."/>
            <person name="Grigoriev I.V."/>
            <person name="Rokhsar D.S."/>
        </authorList>
    </citation>
    <scope>NUCLEOTIDE SEQUENCE</scope>
</reference>
<dbReference type="EMBL" id="KB097379">
    <property type="protein sequence ID" value="ESN97359.1"/>
    <property type="molecule type" value="Genomic_DNA"/>
</dbReference>
<keyword evidence="3" id="KW-1185">Reference proteome</keyword>
<proteinExistence type="predicted"/>
<accession>T1FCU2</accession>
<reference evidence="2" key="3">
    <citation type="submission" date="2015-06" db="UniProtKB">
        <authorList>
            <consortium name="EnsemblMetazoa"/>
        </authorList>
    </citation>
    <scope>IDENTIFICATION</scope>
</reference>
<evidence type="ECO:0000313" key="1">
    <source>
        <dbReference type="EMBL" id="ESN97359.1"/>
    </source>
</evidence>
<dbReference type="EnsemblMetazoa" id="HelroT178146">
    <property type="protein sequence ID" value="HelroP178146"/>
    <property type="gene ID" value="HelroG178146"/>
</dbReference>
<gene>
    <name evidence="2" type="primary">20206641</name>
    <name evidence="1" type="ORF">HELRODRAFT_178146</name>
</gene>
<sequence length="216" mass="24940">MVEKKSTINYDYYNEDDSFSCWGALAMWRVSRWWIGERTFDPKARCTAYNSACSLGINCNRAASCASSKKKKIPYSLEDLKWSRGEISRKYETVVAENLASSLEYQTWHFKYWIAYWTFHGDRRNAGKAKGGHRFSAGNKMEIKWCLSLGVTSCSGMAKRQSKIEWESSYGNHWHKMHWRVKANGSTVSMKPLATGLETKTMCEFWNLLKAMNSPC</sequence>
<dbReference type="RefSeq" id="XP_009024534.1">
    <property type="nucleotide sequence ID" value="XM_009026286.1"/>
</dbReference>
<evidence type="ECO:0000313" key="3">
    <source>
        <dbReference type="Proteomes" id="UP000015101"/>
    </source>
</evidence>
<dbReference type="AlphaFoldDB" id="T1FCU2"/>
<dbReference type="Proteomes" id="UP000015101">
    <property type="component" value="Unassembled WGS sequence"/>
</dbReference>
<dbReference type="EMBL" id="AMQM01006310">
    <property type="status" value="NOT_ANNOTATED_CDS"/>
    <property type="molecule type" value="Genomic_DNA"/>
</dbReference>
<dbReference type="KEGG" id="hro:HELRODRAFT_178146"/>
<dbReference type="CTD" id="20206641"/>
<organism evidence="2 3">
    <name type="scientific">Helobdella robusta</name>
    <name type="common">Californian leech</name>
    <dbReference type="NCBI Taxonomy" id="6412"/>
    <lineage>
        <taxon>Eukaryota</taxon>
        <taxon>Metazoa</taxon>
        <taxon>Spiralia</taxon>
        <taxon>Lophotrochozoa</taxon>
        <taxon>Annelida</taxon>
        <taxon>Clitellata</taxon>
        <taxon>Hirudinea</taxon>
        <taxon>Rhynchobdellida</taxon>
        <taxon>Glossiphoniidae</taxon>
        <taxon>Helobdella</taxon>
    </lineage>
</organism>
<dbReference type="InParanoid" id="T1FCU2"/>
<name>T1FCU2_HELRO</name>